<dbReference type="OrthoDB" id="6407976at2759"/>
<organism evidence="1 2">
    <name type="scientific">Araneus ventricosus</name>
    <name type="common">Orbweaver spider</name>
    <name type="synonym">Epeira ventricosa</name>
    <dbReference type="NCBI Taxonomy" id="182803"/>
    <lineage>
        <taxon>Eukaryota</taxon>
        <taxon>Metazoa</taxon>
        <taxon>Ecdysozoa</taxon>
        <taxon>Arthropoda</taxon>
        <taxon>Chelicerata</taxon>
        <taxon>Arachnida</taxon>
        <taxon>Araneae</taxon>
        <taxon>Araneomorphae</taxon>
        <taxon>Entelegynae</taxon>
        <taxon>Araneoidea</taxon>
        <taxon>Araneidae</taxon>
        <taxon>Araneus</taxon>
    </lineage>
</organism>
<dbReference type="Gene3D" id="3.40.50.300">
    <property type="entry name" value="P-loop containing nucleotide triphosphate hydrolases"/>
    <property type="match status" value="2"/>
</dbReference>
<protein>
    <recommendedName>
        <fullName evidence="3">AAA+ ATPase domain-containing protein</fullName>
    </recommendedName>
</protein>
<sequence>MANKTVISLDEAGFDKHVEHSLTPSQKTFESLLKDWLARPRNEIILISGGPGTGKTYVVQTCLSFVRNAIQVRMAYAARIANEIEGRTIHSTMQLDWKPGSVLSVIEKDLENEVDVAKCLERSAELKEEMHCLKKPSIVIVDEIGMIPFWLLYWIIRYFFDKKKPVLVIGMGNWHQLRPVKSAYNMFGVDCLDKEFETYRIELVESKQFYPIYESVIERLKGFVNTGDEEGLIDYVRETFPVVDDIDGSLLTRCTMALAYRNDTVNLYNKYYIQKMISGKRTRIREYNFEEEKPIMDSFIEVKPNCKILVTENGNLDVNNGTQLLFKRYDEVRDVLECESLKIPGKIVIIERNKSLHNIRKAKFPITLGFAATIHKFQGFTIDDEAIVINFNSCRDLNLIYTALSRVKTMEQILAITL</sequence>
<reference evidence="1 2" key="1">
    <citation type="journal article" date="2019" name="Sci. Rep.">
        <title>Orb-weaving spider Araneus ventricosus genome elucidates the spidroin gene catalogue.</title>
        <authorList>
            <person name="Kono N."/>
            <person name="Nakamura H."/>
            <person name="Ohtoshi R."/>
            <person name="Moran D.A.P."/>
            <person name="Shinohara A."/>
            <person name="Yoshida Y."/>
            <person name="Fujiwara M."/>
            <person name="Mori M."/>
            <person name="Tomita M."/>
            <person name="Arakawa K."/>
        </authorList>
    </citation>
    <scope>NUCLEOTIDE SEQUENCE [LARGE SCALE GENOMIC DNA]</scope>
</reference>
<dbReference type="InterPro" id="IPR027417">
    <property type="entry name" value="P-loop_NTPase"/>
</dbReference>
<comment type="caution">
    <text evidence="1">The sequence shown here is derived from an EMBL/GenBank/DDBJ whole genome shotgun (WGS) entry which is preliminary data.</text>
</comment>
<dbReference type="PANTHER" id="PTHR47642:SF6">
    <property type="entry name" value="ATP-DEPENDENT DNA HELICASE"/>
    <property type="match status" value="1"/>
</dbReference>
<dbReference type="EMBL" id="BGPR01052641">
    <property type="protein sequence ID" value="GBO29487.1"/>
    <property type="molecule type" value="Genomic_DNA"/>
</dbReference>
<dbReference type="Pfam" id="PF13245">
    <property type="entry name" value="AAA_19"/>
    <property type="match status" value="1"/>
</dbReference>
<gene>
    <name evidence="1" type="ORF">AVEN_45247_1</name>
</gene>
<keyword evidence="2" id="KW-1185">Reference proteome</keyword>
<dbReference type="SUPFAM" id="SSF52540">
    <property type="entry name" value="P-loop containing nucleoside triphosphate hydrolases"/>
    <property type="match status" value="2"/>
</dbReference>
<dbReference type="InterPro" id="IPR051055">
    <property type="entry name" value="PIF1_helicase"/>
</dbReference>
<name>A0A4Y2W0E3_ARAVE</name>
<evidence type="ECO:0000313" key="2">
    <source>
        <dbReference type="Proteomes" id="UP000499080"/>
    </source>
</evidence>
<dbReference type="AlphaFoldDB" id="A0A4Y2W0E3"/>
<evidence type="ECO:0000313" key="1">
    <source>
        <dbReference type="EMBL" id="GBO29487.1"/>
    </source>
</evidence>
<dbReference type="Proteomes" id="UP000499080">
    <property type="component" value="Unassembled WGS sequence"/>
</dbReference>
<evidence type="ECO:0008006" key="3">
    <source>
        <dbReference type="Google" id="ProtNLM"/>
    </source>
</evidence>
<dbReference type="PANTHER" id="PTHR47642">
    <property type="entry name" value="ATP-DEPENDENT DNA HELICASE"/>
    <property type="match status" value="1"/>
</dbReference>
<proteinExistence type="predicted"/>
<accession>A0A4Y2W0E3</accession>
<dbReference type="CDD" id="cd18809">
    <property type="entry name" value="SF1_C_RecD"/>
    <property type="match status" value="1"/>
</dbReference>